<dbReference type="AlphaFoldDB" id="E4ZG82"/>
<accession>E4ZG82</accession>
<name>E4ZG82_LEPMJ</name>
<keyword evidence="3" id="KW-1185">Reference proteome</keyword>
<organism evidence="2 3">
    <name type="scientific">Leptosphaeria maculans (strain JN3 / isolate v23.1.3 / race Av1-4-5-6-7-8)</name>
    <name type="common">Blackleg fungus</name>
    <name type="synonym">Phoma lingam</name>
    <dbReference type="NCBI Taxonomy" id="985895"/>
    <lineage>
        <taxon>Eukaryota</taxon>
        <taxon>Fungi</taxon>
        <taxon>Dikarya</taxon>
        <taxon>Ascomycota</taxon>
        <taxon>Pezizomycotina</taxon>
        <taxon>Dothideomycetes</taxon>
        <taxon>Pleosporomycetidae</taxon>
        <taxon>Pleosporales</taxon>
        <taxon>Pleosporineae</taxon>
        <taxon>Leptosphaeriaceae</taxon>
        <taxon>Plenodomus</taxon>
        <taxon>Plenodomus lingam/Leptosphaeria maculans species complex</taxon>
    </lineage>
</organism>
<evidence type="ECO:0000313" key="2">
    <source>
        <dbReference type="EMBL" id="CBX90302.1"/>
    </source>
</evidence>
<feature type="region of interest" description="Disordered" evidence="1">
    <location>
        <begin position="64"/>
        <end position="83"/>
    </location>
</feature>
<dbReference type="HOGENOM" id="CLU_1619324_0_0_1"/>
<evidence type="ECO:0000256" key="1">
    <source>
        <dbReference type="SAM" id="MobiDB-lite"/>
    </source>
</evidence>
<protein>
    <submittedName>
        <fullName evidence="2">Uncharacterized protein</fullName>
    </submittedName>
</protein>
<reference evidence="3" key="1">
    <citation type="journal article" date="2011" name="Nat. Commun.">
        <title>Effector diversification within compartments of the Leptosphaeria maculans genome affected by Repeat-Induced Point mutations.</title>
        <authorList>
            <person name="Rouxel T."/>
            <person name="Grandaubert J."/>
            <person name="Hane J.K."/>
            <person name="Hoede C."/>
            <person name="van de Wouw A.P."/>
            <person name="Couloux A."/>
            <person name="Dominguez V."/>
            <person name="Anthouard V."/>
            <person name="Bally P."/>
            <person name="Bourras S."/>
            <person name="Cozijnsen A.J."/>
            <person name="Ciuffetti L.M."/>
            <person name="Degrave A."/>
            <person name="Dilmaghani A."/>
            <person name="Duret L."/>
            <person name="Fudal I."/>
            <person name="Goodwin S.B."/>
            <person name="Gout L."/>
            <person name="Glaser N."/>
            <person name="Linglin J."/>
            <person name="Kema G.H.J."/>
            <person name="Lapalu N."/>
            <person name="Lawrence C.B."/>
            <person name="May K."/>
            <person name="Meyer M."/>
            <person name="Ollivier B."/>
            <person name="Poulain J."/>
            <person name="Schoch C.L."/>
            <person name="Simon A."/>
            <person name="Spatafora J.W."/>
            <person name="Stachowiak A."/>
            <person name="Turgeon B.G."/>
            <person name="Tyler B.M."/>
            <person name="Vincent D."/>
            <person name="Weissenbach J."/>
            <person name="Amselem J."/>
            <person name="Quesneville H."/>
            <person name="Oliver R.P."/>
            <person name="Wincker P."/>
            <person name="Balesdent M.-H."/>
            <person name="Howlett B.J."/>
        </authorList>
    </citation>
    <scope>NUCLEOTIDE SEQUENCE [LARGE SCALE GENOMIC DNA]</scope>
    <source>
        <strain evidence="3">JN3 / isolate v23.1.3 / race Av1-4-5-6-7-8</strain>
    </source>
</reference>
<feature type="region of interest" description="Disordered" evidence="1">
    <location>
        <begin position="1"/>
        <end position="23"/>
    </location>
</feature>
<dbReference type="EMBL" id="FP929064">
    <property type="protein sequence ID" value="CBX90302.1"/>
    <property type="molecule type" value="Genomic_DNA"/>
</dbReference>
<evidence type="ECO:0000313" key="3">
    <source>
        <dbReference type="Proteomes" id="UP000002668"/>
    </source>
</evidence>
<dbReference type="VEuPathDB" id="FungiDB:LEMA_P064280.1"/>
<gene>
    <name evidence="2" type="ORF">LEMA_P064280.1</name>
</gene>
<dbReference type="Proteomes" id="UP000002668">
    <property type="component" value="Genome"/>
</dbReference>
<dbReference type="InParanoid" id="E4ZG82"/>
<proteinExistence type="predicted"/>
<sequence>MKTAMYQKPKTPTNGNPGDGGNTPTGISNWTRMLCIRPHSTDFAWSHCTAERIVVKNSNRCSRGGGATWRGAAPQLQSRGTTSSCGQPATEKCCAKSHSLPGKTRDLCPFLSSFKSTKGAVSEDALQGAVSVARVAESESLARCSSGIHPANDLAAPTKAFCLR</sequence>